<dbReference type="PRINTS" id="PR00463">
    <property type="entry name" value="EP450I"/>
</dbReference>
<evidence type="ECO:0000256" key="2">
    <source>
        <dbReference type="ARBA" id="ARBA00004174"/>
    </source>
</evidence>
<dbReference type="AlphaFoldDB" id="A0A8J1TWA7"/>
<dbReference type="GO" id="GO:0042448">
    <property type="term" value="P:progesterone metabolic process"/>
    <property type="evidence" value="ECO:0007669"/>
    <property type="project" value="TreeGrafter"/>
</dbReference>
<organism evidence="15 16">
    <name type="scientific">Owenia fusiformis</name>
    <name type="common">Polychaete worm</name>
    <dbReference type="NCBI Taxonomy" id="6347"/>
    <lineage>
        <taxon>Eukaryota</taxon>
        <taxon>Metazoa</taxon>
        <taxon>Spiralia</taxon>
        <taxon>Lophotrochozoa</taxon>
        <taxon>Annelida</taxon>
        <taxon>Polychaeta</taxon>
        <taxon>Sedentaria</taxon>
        <taxon>Canalipalpata</taxon>
        <taxon>Sabellida</taxon>
        <taxon>Oweniida</taxon>
        <taxon>Oweniidae</taxon>
        <taxon>Owenia</taxon>
    </lineage>
</organism>
<dbReference type="GO" id="GO:0020037">
    <property type="term" value="F:heme binding"/>
    <property type="evidence" value="ECO:0007669"/>
    <property type="project" value="InterPro"/>
</dbReference>
<keyword evidence="10 13" id="KW-0408">Iron</keyword>
<dbReference type="InterPro" id="IPR001128">
    <property type="entry name" value="Cyt_P450"/>
</dbReference>
<keyword evidence="6 13" id="KW-0479">Metal-binding</keyword>
<gene>
    <name evidence="15" type="ORF">OFUS_LOCUS20679</name>
</gene>
<dbReference type="FunFam" id="1.10.630.10:FF:000238">
    <property type="entry name" value="Cytochrome P450 2A6"/>
    <property type="match status" value="1"/>
</dbReference>
<protein>
    <submittedName>
        <fullName evidence="15">Uncharacterized protein</fullName>
    </submittedName>
</protein>
<evidence type="ECO:0000256" key="7">
    <source>
        <dbReference type="ARBA" id="ARBA00022824"/>
    </source>
</evidence>
<dbReference type="PROSITE" id="PS00086">
    <property type="entry name" value="CYTOCHROME_P450"/>
    <property type="match status" value="1"/>
</dbReference>
<evidence type="ECO:0000256" key="14">
    <source>
        <dbReference type="RuleBase" id="RU000461"/>
    </source>
</evidence>
<dbReference type="Proteomes" id="UP000749559">
    <property type="component" value="Unassembled WGS sequence"/>
</dbReference>
<keyword evidence="7" id="KW-0256">Endoplasmic reticulum</keyword>
<evidence type="ECO:0000313" key="16">
    <source>
        <dbReference type="Proteomes" id="UP000749559"/>
    </source>
</evidence>
<evidence type="ECO:0000256" key="1">
    <source>
        <dbReference type="ARBA" id="ARBA00001971"/>
    </source>
</evidence>
<dbReference type="InterPro" id="IPR017972">
    <property type="entry name" value="Cyt_P450_CS"/>
</dbReference>
<dbReference type="Gene3D" id="1.10.630.10">
    <property type="entry name" value="Cytochrome P450"/>
    <property type="match status" value="1"/>
</dbReference>
<dbReference type="InterPro" id="IPR002401">
    <property type="entry name" value="Cyt_P450_E_grp-I"/>
</dbReference>
<dbReference type="GO" id="GO:0042446">
    <property type="term" value="P:hormone biosynthetic process"/>
    <property type="evidence" value="ECO:0007669"/>
    <property type="project" value="TreeGrafter"/>
</dbReference>
<sequence>MPELLMPALVALIIIYIVIKFMTKKSIPKGPPQKWPFIGNAFEIDSQNPQETFINWSKKYGDVFSVKVFGEDIVIVNGFDAVYEALVTKSTEFAGRPKQFRVKLMLDGEYTGSCWDNWSNPKMRLLKKAAMRSMKQFGEGLDRLETISLGVIEELIGVLDSKEEQPFYPEHIINKATTCIILLYLFGEEYHMDHPHLAVLHKMLRYWEDSMGNASGLLLDIFPWLRFFGNKAYREISKAAEIRDSIFLPLIKKRKETIDKANPDCVCDALLLLQEEQRKVGKVITELDIKITLQDSFMGGVDTTTSAVTGMLLILMNYPEVQTKLQREIDGVIGTERPPSLADKSKMAYTEAFILEMLRYMSLAALGLPRATETDTTLRGHPLPKGIMVVLNLWSVHHDPGQWDDSFTLKPERFLNEDGTPVSPDHPNKRNFFPFGAGHRICIAQVLAKSRLFLFVTSLLQKFTFLPPEGTTPPSCDPRLFKRALILVPQPFQVRAIRWQQPDDKI</sequence>
<keyword evidence="9 14" id="KW-0560">Oxidoreductase</keyword>
<evidence type="ECO:0000256" key="9">
    <source>
        <dbReference type="ARBA" id="ARBA00023002"/>
    </source>
</evidence>
<evidence type="ECO:0000313" key="15">
    <source>
        <dbReference type="EMBL" id="CAH1796245.1"/>
    </source>
</evidence>
<keyword evidence="16" id="KW-1185">Reference proteome</keyword>
<evidence type="ECO:0000256" key="12">
    <source>
        <dbReference type="ARBA" id="ARBA00023136"/>
    </source>
</evidence>
<dbReference type="PANTHER" id="PTHR24289:SF20">
    <property type="entry name" value="STEROID 17-ALPHA-HYDROXYLASE_17,20 LYASE"/>
    <property type="match status" value="1"/>
</dbReference>
<dbReference type="GO" id="GO:0005789">
    <property type="term" value="C:endoplasmic reticulum membrane"/>
    <property type="evidence" value="ECO:0007669"/>
    <property type="project" value="UniProtKB-SubCell"/>
</dbReference>
<comment type="subcellular location">
    <subcellularLocation>
        <location evidence="3">Endoplasmic reticulum membrane</location>
        <topology evidence="3">Peripheral membrane protein</topology>
    </subcellularLocation>
    <subcellularLocation>
        <location evidence="2">Microsome membrane</location>
        <topology evidence="2">Peripheral membrane protein</topology>
    </subcellularLocation>
</comment>
<keyword evidence="12" id="KW-0472">Membrane</keyword>
<evidence type="ECO:0000256" key="3">
    <source>
        <dbReference type="ARBA" id="ARBA00004406"/>
    </source>
</evidence>
<evidence type="ECO:0000256" key="6">
    <source>
        <dbReference type="ARBA" id="ARBA00022723"/>
    </source>
</evidence>
<proteinExistence type="inferred from homology"/>
<evidence type="ECO:0000256" key="8">
    <source>
        <dbReference type="ARBA" id="ARBA00022848"/>
    </source>
</evidence>
<comment type="cofactor">
    <cofactor evidence="1 13">
        <name>heme</name>
        <dbReference type="ChEBI" id="CHEBI:30413"/>
    </cofactor>
</comment>
<keyword evidence="8" id="KW-0492">Microsome</keyword>
<dbReference type="PRINTS" id="PR00385">
    <property type="entry name" value="P450"/>
</dbReference>
<dbReference type="EMBL" id="CAIIXF020000010">
    <property type="protein sequence ID" value="CAH1796245.1"/>
    <property type="molecule type" value="Genomic_DNA"/>
</dbReference>
<feature type="binding site" description="axial binding residue" evidence="13">
    <location>
        <position position="442"/>
    </location>
    <ligand>
        <name>heme</name>
        <dbReference type="ChEBI" id="CHEBI:30413"/>
    </ligand>
    <ligandPart>
        <name>Fe</name>
        <dbReference type="ChEBI" id="CHEBI:18248"/>
    </ligandPart>
</feature>
<keyword evidence="5 13" id="KW-0349">Heme</keyword>
<evidence type="ECO:0000256" key="10">
    <source>
        <dbReference type="ARBA" id="ARBA00023004"/>
    </source>
</evidence>
<comment type="caution">
    <text evidence="15">The sequence shown here is derived from an EMBL/GenBank/DDBJ whole genome shotgun (WGS) entry which is preliminary data.</text>
</comment>
<evidence type="ECO:0000256" key="13">
    <source>
        <dbReference type="PIRSR" id="PIRSR602401-1"/>
    </source>
</evidence>
<name>A0A8J1TWA7_OWEFU</name>
<dbReference type="Pfam" id="PF00067">
    <property type="entry name" value="p450"/>
    <property type="match status" value="1"/>
</dbReference>
<evidence type="ECO:0000256" key="5">
    <source>
        <dbReference type="ARBA" id="ARBA00022617"/>
    </source>
</evidence>
<evidence type="ECO:0000256" key="4">
    <source>
        <dbReference type="ARBA" id="ARBA00010617"/>
    </source>
</evidence>
<keyword evidence="11 14" id="KW-0503">Monooxygenase</keyword>
<dbReference type="SUPFAM" id="SSF48264">
    <property type="entry name" value="Cytochrome P450"/>
    <property type="match status" value="1"/>
</dbReference>
<dbReference type="GO" id="GO:0004508">
    <property type="term" value="F:steroid 17-alpha-monooxygenase activity"/>
    <property type="evidence" value="ECO:0007669"/>
    <property type="project" value="TreeGrafter"/>
</dbReference>
<comment type="similarity">
    <text evidence="4 14">Belongs to the cytochrome P450 family.</text>
</comment>
<evidence type="ECO:0000256" key="11">
    <source>
        <dbReference type="ARBA" id="ARBA00023033"/>
    </source>
</evidence>
<reference evidence="15" key="1">
    <citation type="submission" date="2022-03" db="EMBL/GenBank/DDBJ databases">
        <authorList>
            <person name="Martin C."/>
        </authorList>
    </citation>
    <scope>NUCLEOTIDE SEQUENCE</scope>
</reference>
<accession>A0A8J1TWA7</accession>
<dbReference type="GO" id="GO:0005506">
    <property type="term" value="F:iron ion binding"/>
    <property type="evidence" value="ECO:0007669"/>
    <property type="project" value="InterPro"/>
</dbReference>
<dbReference type="OrthoDB" id="1470350at2759"/>
<dbReference type="InterPro" id="IPR036396">
    <property type="entry name" value="Cyt_P450_sf"/>
</dbReference>
<dbReference type="PANTHER" id="PTHR24289">
    <property type="entry name" value="STEROID 17-ALPHA-HYDROXYLASE/17,20 LYASE"/>
    <property type="match status" value="1"/>
</dbReference>